<dbReference type="RefSeq" id="WP_358472723.1">
    <property type="nucleotide sequence ID" value="NZ_JBEZAE010000013.1"/>
</dbReference>
<feature type="DNA-binding region" description="H-T-H motif" evidence="4">
    <location>
        <begin position="99"/>
        <end position="118"/>
    </location>
</feature>
<evidence type="ECO:0000256" key="2">
    <source>
        <dbReference type="ARBA" id="ARBA00023125"/>
    </source>
</evidence>
<reference evidence="7 8" key="1">
    <citation type="submission" date="2024-06" db="EMBL/GenBank/DDBJ databases">
        <title>The Natural Products Discovery Center: Release of the First 8490 Sequenced Strains for Exploring Actinobacteria Biosynthetic Diversity.</title>
        <authorList>
            <person name="Kalkreuter E."/>
            <person name="Kautsar S.A."/>
            <person name="Yang D."/>
            <person name="Bader C.D."/>
            <person name="Teijaro C.N."/>
            <person name="Fluegel L."/>
            <person name="Davis C.M."/>
            <person name="Simpson J.R."/>
            <person name="Lauterbach L."/>
            <person name="Steele A.D."/>
            <person name="Gui C."/>
            <person name="Meng S."/>
            <person name="Li G."/>
            <person name="Viehrig K."/>
            <person name="Ye F."/>
            <person name="Su P."/>
            <person name="Kiefer A.F."/>
            <person name="Nichols A."/>
            <person name="Cepeda A.J."/>
            <person name="Yan W."/>
            <person name="Fan B."/>
            <person name="Jiang Y."/>
            <person name="Adhikari A."/>
            <person name="Zheng C.-J."/>
            <person name="Schuster L."/>
            <person name="Cowan T.M."/>
            <person name="Smanski M.J."/>
            <person name="Chevrette M.G."/>
            <person name="De Carvalho L.P.S."/>
            <person name="Shen B."/>
        </authorList>
    </citation>
    <scope>NUCLEOTIDE SEQUENCE [LARGE SCALE GENOMIC DNA]</scope>
    <source>
        <strain evidence="7 8">NPDC045974</strain>
    </source>
</reference>
<organism evidence="7 8">
    <name type="scientific">Streptomyces narbonensis</name>
    <dbReference type="NCBI Taxonomy" id="67333"/>
    <lineage>
        <taxon>Bacteria</taxon>
        <taxon>Bacillati</taxon>
        <taxon>Actinomycetota</taxon>
        <taxon>Actinomycetes</taxon>
        <taxon>Kitasatosporales</taxon>
        <taxon>Streptomycetaceae</taxon>
        <taxon>Streptomyces</taxon>
    </lineage>
</organism>
<feature type="region of interest" description="Disordered" evidence="5">
    <location>
        <begin position="1"/>
        <end position="77"/>
    </location>
</feature>
<evidence type="ECO:0000256" key="3">
    <source>
        <dbReference type="ARBA" id="ARBA00023163"/>
    </source>
</evidence>
<dbReference type="EMBL" id="JBEZAE010000013">
    <property type="protein sequence ID" value="MEU7072518.1"/>
    <property type="molecule type" value="Genomic_DNA"/>
</dbReference>
<feature type="compositionally biased region" description="Low complexity" evidence="5">
    <location>
        <begin position="12"/>
        <end position="28"/>
    </location>
</feature>
<dbReference type="InterPro" id="IPR036271">
    <property type="entry name" value="Tet_transcr_reg_TetR-rel_C_sf"/>
</dbReference>
<evidence type="ECO:0000256" key="1">
    <source>
        <dbReference type="ARBA" id="ARBA00023015"/>
    </source>
</evidence>
<feature type="domain" description="HTH tetR-type" evidence="6">
    <location>
        <begin position="76"/>
        <end position="136"/>
    </location>
</feature>
<evidence type="ECO:0000256" key="4">
    <source>
        <dbReference type="PROSITE-ProRule" id="PRU00335"/>
    </source>
</evidence>
<dbReference type="InterPro" id="IPR050109">
    <property type="entry name" value="HTH-type_TetR-like_transc_reg"/>
</dbReference>
<name>A0ABV3CDE7_9ACTN</name>
<evidence type="ECO:0000259" key="6">
    <source>
        <dbReference type="PROSITE" id="PS50977"/>
    </source>
</evidence>
<keyword evidence="1" id="KW-0805">Transcription regulation</keyword>
<protein>
    <submittedName>
        <fullName evidence="7">TetR/AcrR family transcriptional regulator C-terminal domain-containing protein</fullName>
    </submittedName>
</protein>
<dbReference type="Pfam" id="PF00440">
    <property type="entry name" value="TetR_N"/>
    <property type="match status" value="1"/>
</dbReference>
<dbReference type="PANTHER" id="PTHR30055">
    <property type="entry name" value="HTH-TYPE TRANSCRIPTIONAL REGULATOR RUTR"/>
    <property type="match status" value="1"/>
</dbReference>
<comment type="caution">
    <text evidence="7">The sequence shown here is derived from an EMBL/GenBank/DDBJ whole genome shotgun (WGS) entry which is preliminary data.</text>
</comment>
<dbReference type="PANTHER" id="PTHR30055:SF234">
    <property type="entry name" value="HTH-TYPE TRANSCRIPTIONAL REGULATOR BETI"/>
    <property type="match status" value="1"/>
</dbReference>
<keyword evidence="3" id="KW-0804">Transcription</keyword>
<dbReference type="Gene3D" id="1.10.357.10">
    <property type="entry name" value="Tetracycline Repressor, domain 2"/>
    <property type="match status" value="1"/>
</dbReference>
<dbReference type="InterPro" id="IPR001647">
    <property type="entry name" value="HTH_TetR"/>
</dbReference>
<dbReference type="SUPFAM" id="SSF46689">
    <property type="entry name" value="Homeodomain-like"/>
    <property type="match status" value="1"/>
</dbReference>
<evidence type="ECO:0000313" key="7">
    <source>
        <dbReference type="EMBL" id="MEU7072518.1"/>
    </source>
</evidence>
<accession>A0ABV3CDE7</accession>
<proteinExistence type="predicted"/>
<dbReference type="Gene3D" id="1.10.10.60">
    <property type="entry name" value="Homeodomain-like"/>
    <property type="match status" value="1"/>
</dbReference>
<dbReference type="InterPro" id="IPR009057">
    <property type="entry name" value="Homeodomain-like_sf"/>
</dbReference>
<gene>
    <name evidence="7" type="ORF">AB0A88_20575</name>
</gene>
<sequence length="295" mass="31253">MAIEKDPPARPPEAGAPEAASPEAEGPGVETAGVETAGAEKPGAETQEAANPTAETPAPGRRAPGRRAGDHGRYGRLSRERVMATALQLVDREGLSALSMRRTGAELGVEAMALYRYAAGKDALLDGLVEALYTELEEQLAASDEAPEWRDELQRIAAATYRVVLAHPQVAPLLATRMLAVPLARRPLAVLRDHERILVLLRRAGLDEEATVMAFRAVTGWVLGYVLGDLRAMVDNPDEPEPAFRLGLHRMPARELPCLRAAAPTLAEHGAPEGLAAGLDALLDRFAPGAGPATG</sequence>
<keyword evidence="2 4" id="KW-0238">DNA-binding</keyword>
<keyword evidence="8" id="KW-1185">Reference proteome</keyword>
<dbReference type="InterPro" id="IPR004111">
    <property type="entry name" value="Repressor_TetR_C"/>
</dbReference>
<dbReference type="Pfam" id="PF02909">
    <property type="entry name" value="TetR_C_1"/>
    <property type="match status" value="1"/>
</dbReference>
<feature type="compositionally biased region" description="Low complexity" evidence="5">
    <location>
        <begin position="44"/>
        <end position="62"/>
    </location>
</feature>
<evidence type="ECO:0000256" key="5">
    <source>
        <dbReference type="SAM" id="MobiDB-lite"/>
    </source>
</evidence>
<feature type="compositionally biased region" description="Basic and acidic residues" evidence="5">
    <location>
        <begin position="67"/>
        <end position="77"/>
    </location>
</feature>
<evidence type="ECO:0000313" key="8">
    <source>
        <dbReference type="Proteomes" id="UP001551329"/>
    </source>
</evidence>
<dbReference type="Proteomes" id="UP001551329">
    <property type="component" value="Unassembled WGS sequence"/>
</dbReference>
<dbReference type="SUPFAM" id="SSF48498">
    <property type="entry name" value="Tetracyclin repressor-like, C-terminal domain"/>
    <property type="match status" value="1"/>
</dbReference>
<dbReference type="PROSITE" id="PS50977">
    <property type="entry name" value="HTH_TETR_2"/>
    <property type="match status" value="1"/>
</dbReference>